<evidence type="ECO:0000313" key="1">
    <source>
        <dbReference type="EMBL" id="ACP35842.1"/>
    </source>
</evidence>
<dbReference type="RefSeq" id="WP_012713929.1">
    <property type="nucleotide sequence ID" value="NC_012589.1"/>
</dbReference>
<dbReference type="HOGENOM" id="CLU_2662542_0_0_2"/>
<dbReference type="GeneID" id="7799487"/>
<protein>
    <submittedName>
        <fullName evidence="1">Uncharacterized protein</fullName>
    </submittedName>
</protein>
<proteinExistence type="predicted"/>
<reference evidence="1 2" key="1">
    <citation type="journal article" date="2009" name="Proc. Natl. Acad. Sci. U.S.A.">
        <title>Biogeography of the Sulfolobus islandicus pan-genome.</title>
        <authorList>
            <person name="Reno M.L."/>
            <person name="Held N.L."/>
            <person name="Fields C.J."/>
            <person name="Burke P.V."/>
            <person name="Whitaker R.J."/>
        </authorList>
    </citation>
    <scope>NUCLEOTIDE SEQUENCE [LARGE SCALE GENOMIC DNA]</scope>
    <source>
        <strain evidence="2">L.S.2.15 / Lassen #1</strain>
    </source>
</reference>
<name>C3MR29_SACI2</name>
<dbReference type="AlphaFoldDB" id="C3MR29"/>
<evidence type="ECO:0000313" key="2">
    <source>
        <dbReference type="Proteomes" id="UP000001747"/>
    </source>
</evidence>
<dbReference type="Proteomes" id="UP000001747">
    <property type="component" value="Chromosome"/>
</dbReference>
<dbReference type="EMBL" id="CP001399">
    <property type="protein sequence ID" value="ACP35842.1"/>
    <property type="molecule type" value="Genomic_DNA"/>
</dbReference>
<organism evidence="1 2">
    <name type="scientific">Saccharolobus islandicus (strain L.S.2.15 / Lassen #1)</name>
    <name type="common">Sulfolobus islandicus</name>
    <dbReference type="NCBI Taxonomy" id="429572"/>
    <lineage>
        <taxon>Archaea</taxon>
        <taxon>Thermoproteota</taxon>
        <taxon>Thermoprotei</taxon>
        <taxon>Sulfolobales</taxon>
        <taxon>Sulfolobaceae</taxon>
        <taxon>Saccharolobus</taxon>
    </lineage>
</organism>
<gene>
    <name evidence="1" type="ordered locus">LS215_1846</name>
</gene>
<dbReference type="KEGG" id="sis:LS215_1846"/>
<sequence>MKREGDVVIVDAPGGAKIKLKLEGHTLRIKEYVNGTERSKYEIRLNNDEYENVKNILKNAKTDQEVLQIFAGVIR</sequence>
<accession>C3MR29</accession>